<evidence type="ECO:0000313" key="1">
    <source>
        <dbReference type="EMBL" id="TKI52818.1"/>
    </source>
</evidence>
<dbReference type="AlphaFoldDB" id="A0A4U2XY42"/>
<sequence length="76" mass="9209">MNKIELAASIIRRPAVNQRCERNLKSTFDLIEKIDNEDVTQHEELKLKLKKAFLKFTKKYCPKSFKRIFTWHEKDR</sequence>
<evidence type="ECO:0000313" key="2">
    <source>
        <dbReference type="Proteomes" id="UP000308744"/>
    </source>
</evidence>
<dbReference type="RefSeq" id="WP_107897344.1">
    <property type="nucleotide sequence ID" value="NZ_PYWM01000037.1"/>
</dbReference>
<dbReference type="Proteomes" id="UP000308744">
    <property type="component" value="Unassembled WGS sequence"/>
</dbReference>
<proteinExistence type="predicted"/>
<dbReference type="EMBL" id="SZPU01000172">
    <property type="protein sequence ID" value="TKI52818.1"/>
    <property type="molecule type" value="Genomic_DNA"/>
</dbReference>
<gene>
    <name evidence="1" type="ORF">FC756_27180</name>
</gene>
<reference evidence="1 2" key="1">
    <citation type="submission" date="2019-04" db="EMBL/GenBank/DDBJ databases">
        <title>Lysinibacillus genome sequencing.</title>
        <authorList>
            <person name="Dunlap C."/>
        </authorList>
    </citation>
    <scope>NUCLEOTIDE SEQUENCE [LARGE SCALE GENOMIC DNA]</scope>
    <source>
        <strain evidence="1 2">CCTCC AB 2010389</strain>
    </source>
</reference>
<keyword evidence="2" id="KW-1185">Reference proteome</keyword>
<organism evidence="1 2">
    <name type="scientific">Lysinibacillus mangiferihumi</name>
    <dbReference type="NCBI Taxonomy" id="1130819"/>
    <lineage>
        <taxon>Bacteria</taxon>
        <taxon>Bacillati</taxon>
        <taxon>Bacillota</taxon>
        <taxon>Bacilli</taxon>
        <taxon>Bacillales</taxon>
        <taxon>Bacillaceae</taxon>
        <taxon>Lysinibacillus</taxon>
    </lineage>
</organism>
<comment type="caution">
    <text evidence="1">The sequence shown here is derived from an EMBL/GenBank/DDBJ whole genome shotgun (WGS) entry which is preliminary data.</text>
</comment>
<protein>
    <submittedName>
        <fullName evidence="1">Uncharacterized protein</fullName>
    </submittedName>
</protein>
<accession>A0A4U2XY42</accession>
<name>A0A4U2XY42_9BACI</name>